<evidence type="ECO:0000313" key="12">
    <source>
        <dbReference type="EMBL" id="ACE03292.1"/>
    </source>
</evidence>
<sequence>MQSLFPLALDDRCSQIVNHIALYYIKLFVEQQKERDRKSVHFPHFMTSISNVSKGSIIRFRGEPHRIESLIHRTPGNLRAFYQAGMKNLKTGRNVEYRFSASDAVDVIVTERKQYQYLYRDGDDFIIMDTVTFDQINLAREIIGSPSRFITEGMLVDIVFADDGSILEAELPTFVELEVTETNPATKDDRATSGTKPAILETGAEVNVPMFIQTGSIIRVDTRSGEYMDRVKK</sequence>
<keyword evidence="6 7" id="KW-0648">Protein biosynthesis</keyword>
<dbReference type="KEGG" id="cpb:Cphamn1_0323"/>
<dbReference type="AlphaFoldDB" id="B3EL65"/>
<dbReference type="SMART" id="SM00841">
    <property type="entry name" value="Elong-fact-P_C"/>
    <property type="match status" value="1"/>
</dbReference>
<dbReference type="InterPro" id="IPR015365">
    <property type="entry name" value="Elong-fact-P_C"/>
</dbReference>
<dbReference type="InterPro" id="IPR013185">
    <property type="entry name" value="Transl_elong_KOW-like"/>
</dbReference>
<evidence type="ECO:0000256" key="5">
    <source>
        <dbReference type="ARBA" id="ARBA00022768"/>
    </source>
</evidence>
<dbReference type="InterPro" id="IPR011768">
    <property type="entry name" value="Transl_elongation_fac_P"/>
</dbReference>
<dbReference type="Gene3D" id="2.30.30.30">
    <property type="match status" value="1"/>
</dbReference>
<dbReference type="NCBIfam" id="NF001810">
    <property type="entry name" value="PRK00529.1"/>
    <property type="match status" value="1"/>
</dbReference>
<dbReference type="Pfam" id="PF08207">
    <property type="entry name" value="EFP_N"/>
    <property type="match status" value="1"/>
</dbReference>
<evidence type="ECO:0000256" key="2">
    <source>
        <dbReference type="ARBA" id="ARBA00004815"/>
    </source>
</evidence>
<reference evidence="12" key="1">
    <citation type="submission" date="2008-06" db="EMBL/GenBank/DDBJ databases">
        <title>Complete sequence of Chlorobium phaeobacteroides BS1.</title>
        <authorList>
            <consortium name="US DOE Joint Genome Institute"/>
            <person name="Lucas S."/>
            <person name="Copeland A."/>
            <person name="Lapidus A."/>
            <person name="Glavina del Rio T."/>
            <person name="Dalin E."/>
            <person name="Tice H."/>
            <person name="Bruce D."/>
            <person name="Goodwin L."/>
            <person name="Pitluck S."/>
            <person name="Schmutz J."/>
            <person name="Larimer F."/>
            <person name="Land M."/>
            <person name="Hauser L."/>
            <person name="Kyrpides N."/>
            <person name="Ovchinnikova G."/>
            <person name="Li T."/>
            <person name="Liu Z."/>
            <person name="Zhao F."/>
            <person name="Overmann J."/>
            <person name="Bryant D.A."/>
            <person name="Richardson P."/>
        </authorList>
    </citation>
    <scope>NUCLEOTIDE SEQUENCE [LARGE SCALE GENOMIC DNA]</scope>
    <source>
        <strain evidence="12">BS1</strain>
    </source>
</reference>
<dbReference type="HAMAP" id="MF_00141">
    <property type="entry name" value="EF_P"/>
    <property type="match status" value="1"/>
</dbReference>
<proteinExistence type="inferred from homology"/>
<dbReference type="PANTHER" id="PTHR30053:SF12">
    <property type="entry name" value="ELONGATION FACTOR P (EF-P) FAMILY PROTEIN"/>
    <property type="match status" value="1"/>
</dbReference>
<dbReference type="CDD" id="cd05794">
    <property type="entry name" value="S1_EF-P_repeat_2"/>
    <property type="match status" value="1"/>
</dbReference>
<gene>
    <name evidence="7" type="primary">efp</name>
    <name evidence="12" type="ordered locus">Cphamn1_0323</name>
</gene>
<dbReference type="GO" id="GO:0003746">
    <property type="term" value="F:translation elongation factor activity"/>
    <property type="evidence" value="ECO:0007669"/>
    <property type="project" value="UniProtKB-UniRule"/>
</dbReference>
<dbReference type="GO" id="GO:0043043">
    <property type="term" value="P:peptide biosynthetic process"/>
    <property type="evidence" value="ECO:0007669"/>
    <property type="project" value="InterPro"/>
</dbReference>
<dbReference type="Gene3D" id="2.40.50.140">
    <property type="entry name" value="Nucleic acid-binding proteins"/>
    <property type="match status" value="2"/>
</dbReference>
<evidence type="ECO:0000256" key="6">
    <source>
        <dbReference type="ARBA" id="ARBA00022917"/>
    </source>
</evidence>
<dbReference type="GO" id="GO:0005829">
    <property type="term" value="C:cytosol"/>
    <property type="evidence" value="ECO:0007669"/>
    <property type="project" value="UniProtKB-ARBA"/>
</dbReference>
<dbReference type="InterPro" id="IPR020599">
    <property type="entry name" value="Transl_elong_fac_P/YeiP"/>
</dbReference>
<dbReference type="InterPro" id="IPR001059">
    <property type="entry name" value="Transl_elong_P/YeiP_cen"/>
</dbReference>
<evidence type="ECO:0000256" key="3">
    <source>
        <dbReference type="ARBA" id="ARBA00009479"/>
    </source>
</evidence>
<dbReference type="Pfam" id="PF09285">
    <property type="entry name" value="Elong-fact-P_C"/>
    <property type="match status" value="1"/>
</dbReference>
<dbReference type="FunFam" id="2.40.50.140:FF:000004">
    <property type="entry name" value="Elongation factor P"/>
    <property type="match status" value="1"/>
</dbReference>
<dbReference type="InterPro" id="IPR014722">
    <property type="entry name" value="Rib_uL2_dom2"/>
</dbReference>
<dbReference type="PROSITE" id="PS01275">
    <property type="entry name" value="EFP"/>
    <property type="match status" value="1"/>
</dbReference>
<dbReference type="EMBL" id="CP001101">
    <property type="protein sequence ID" value="ACE03292.1"/>
    <property type="molecule type" value="Genomic_DNA"/>
</dbReference>
<comment type="similarity">
    <text evidence="3 7 9">Belongs to the elongation factor P family.</text>
</comment>
<evidence type="ECO:0000256" key="1">
    <source>
        <dbReference type="ARBA" id="ARBA00004496"/>
    </source>
</evidence>
<comment type="subcellular location">
    <subcellularLocation>
        <location evidence="1 7">Cytoplasm</location>
    </subcellularLocation>
</comment>
<accession>B3EL65</accession>
<comment type="function">
    <text evidence="7">Involved in peptide bond synthesis. Stimulates efficient translation and peptide-bond synthesis on native or reconstituted 70S ribosomes in vitro. Probably functions indirectly by altering the affinity of the ribosome for aminoacyl-tRNA, thus increasing their reactivity as acceptors for peptidyl transferase.</text>
</comment>
<evidence type="ECO:0000259" key="11">
    <source>
        <dbReference type="SMART" id="SM01185"/>
    </source>
</evidence>
<feature type="domain" description="Elongation factor P C-terminal" evidence="10">
    <location>
        <begin position="175"/>
        <end position="230"/>
    </location>
</feature>
<name>B3EL65_CHLPB</name>
<evidence type="ECO:0000256" key="9">
    <source>
        <dbReference type="RuleBase" id="RU004389"/>
    </source>
</evidence>
<dbReference type="InterPro" id="IPR008991">
    <property type="entry name" value="Translation_prot_SH3-like_sf"/>
</dbReference>
<dbReference type="STRING" id="331678.Cphamn1_0323"/>
<dbReference type="Pfam" id="PF01132">
    <property type="entry name" value="EFP"/>
    <property type="match status" value="1"/>
</dbReference>
<organism evidence="12">
    <name type="scientific">Chlorobium phaeobacteroides (strain BS1)</name>
    <dbReference type="NCBI Taxonomy" id="331678"/>
    <lineage>
        <taxon>Bacteria</taxon>
        <taxon>Pseudomonadati</taxon>
        <taxon>Chlorobiota</taxon>
        <taxon>Chlorobiia</taxon>
        <taxon>Chlorobiales</taxon>
        <taxon>Chlorobiaceae</taxon>
        <taxon>Chlorobium/Pelodictyon group</taxon>
        <taxon>Chlorobium</taxon>
    </lineage>
</organism>
<comment type="pathway">
    <text evidence="2 7">Protein biosynthesis; polypeptide chain elongation.</text>
</comment>
<keyword evidence="4 7" id="KW-0963">Cytoplasm</keyword>
<dbReference type="NCBIfam" id="TIGR00038">
    <property type="entry name" value="efp"/>
    <property type="match status" value="1"/>
</dbReference>
<evidence type="ECO:0000256" key="7">
    <source>
        <dbReference type="HAMAP-Rule" id="MF_00141"/>
    </source>
</evidence>
<evidence type="ECO:0000259" key="10">
    <source>
        <dbReference type="SMART" id="SM00841"/>
    </source>
</evidence>
<evidence type="ECO:0000256" key="8">
    <source>
        <dbReference type="NCBIfam" id="TIGR00038"/>
    </source>
</evidence>
<dbReference type="UniPathway" id="UPA00345"/>
<dbReference type="InterPro" id="IPR012340">
    <property type="entry name" value="NA-bd_OB-fold"/>
</dbReference>
<dbReference type="PANTHER" id="PTHR30053">
    <property type="entry name" value="ELONGATION FACTOR P"/>
    <property type="match status" value="1"/>
</dbReference>
<dbReference type="CDD" id="cd04470">
    <property type="entry name" value="S1_EF-P_repeat_1"/>
    <property type="match status" value="1"/>
</dbReference>
<dbReference type="HOGENOM" id="CLU_074944_0_1_10"/>
<dbReference type="SMART" id="SM01185">
    <property type="entry name" value="EFP"/>
    <property type="match status" value="1"/>
</dbReference>
<dbReference type="eggNOG" id="COG0231">
    <property type="taxonomic scope" value="Bacteria"/>
</dbReference>
<protein>
    <recommendedName>
        <fullName evidence="7 8">Elongation factor P</fullName>
        <shortName evidence="7">EF-P</shortName>
    </recommendedName>
</protein>
<feature type="domain" description="Translation elongation factor P/YeiP central" evidence="11">
    <location>
        <begin position="112"/>
        <end position="167"/>
    </location>
</feature>
<dbReference type="SUPFAM" id="SSF50249">
    <property type="entry name" value="Nucleic acid-binding proteins"/>
    <property type="match status" value="2"/>
</dbReference>
<dbReference type="InterPro" id="IPR013852">
    <property type="entry name" value="Transl_elong_P/YeiP_CS"/>
</dbReference>
<dbReference type="SUPFAM" id="SSF50104">
    <property type="entry name" value="Translation proteins SH3-like domain"/>
    <property type="match status" value="1"/>
</dbReference>
<evidence type="ECO:0000256" key="4">
    <source>
        <dbReference type="ARBA" id="ARBA00022490"/>
    </source>
</evidence>
<keyword evidence="5 7" id="KW-0251">Elongation factor</keyword>